<evidence type="ECO:0000313" key="13">
    <source>
        <dbReference type="Proteomes" id="UP000663887"/>
    </source>
</evidence>
<evidence type="ECO:0000256" key="1">
    <source>
        <dbReference type="ARBA" id="ARBA00004651"/>
    </source>
</evidence>
<feature type="domain" description="G-protein coupled receptors family 1 profile" evidence="10">
    <location>
        <begin position="48"/>
        <end position="139"/>
    </location>
</feature>
<organism evidence="11 13">
    <name type="scientific">Rotaria magnacalcarata</name>
    <dbReference type="NCBI Taxonomy" id="392030"/>
    <lineage>
        <taxon>Eukaryota</taxon>
        <taxon>Metazoa</taxon>
        <taxon>Spiralia</taxon>
        <taxon>Gnathifera</taxon>
        <taxon>Rotifera</taxon>
        <taxon>Eurotatoria</taxon>
        <taxon>Bdelloidea</taxon>
        <taxon>Philodinida</taxon>
        <taxon>Philodinidae</taxon>
        <taxon>Rotaria</taxon>
    </lineage>
</organism>
<keyword evidence="6 9" id="KW-0472">Membrane</keyword>
<dbReference type="PANTHER" id="PTHR22752">
    <property type="entry name" value="G PROTEIN-COUPLED RECEPTOR"/>
    <property type="match status" value="1"/>
</dbReference>
<evidence type="ECO:0000259" key="10">
    <source>
        <dbReference type="PROSITE" id="PS50262"/>
    </source>
</evidence>
<evidence type="ECO:0000256" key="6">
    <source>
        <dbReference type="ARBA" id="ARBA00023136"/>
    </source>
</evidence>
<dbReference type="EMBL" id="CAJOBF010001172">
    <property type="protein sequence ID" value="CAF3921480.1"/>
    <property type="molecule type" value="Genomic_DNA"/>
</dbReference>
<keyword evidence="5" id="KW-0297">G-protein coupled receptor</keyword>
<dbReference type="InterPro" id="IPR000276">
    <property type="entry name" value="GPCR_Rhodpsn"/>
</dbReference>
<evidence type="ECO:0000313" key="11">
    <source>
        <dbReference type="EMBL" id="CAF1936538.1"/>
    </source>
</evidence>
<protein>
    <recommendedName>
        <fullName evidence="10">G-protein coupled receptors family 1 profile domain-containing protein</fullName>
    </recommendedName>
</protein>
<evidence type="ECO:0000256" key="8">
    <source>
        <dbReference type="ARBA" id="ARBA00023224"/>
    </source>
</evidence>
<dbReference type="SUPFAM" id="SSF81321">
    <property type="entry name" value="Family A G protein-coupled receptor-like"/>
    <property type="match status" value="1"/>
</dbReference>
<keyword evidence="7" id="KW-0675">Receptor</keyword>
<dbReference type="Proteomes" id="UP000663842">
    <property type="component" value="Unassembled WGS sequence"/>
</dbReference>
<dbReference type="Pfam" id="PF00001">
    <property type="entry name" value="7tm_1"/>
    <property type="match status" value="1"/>
</dbReference>
<evidence type="ECO:0000256" key="5">
    <source>
        <dbReference type="ARBA" id="ARBA00023040"/>
    </source>
</evidence>
<dbReference type="InterPro" id="IPR017452">
    <property type="entry name" value="GPCR_Rhodpsn_7TM"/>
</dbReference>
<comment type="caution">
    <text evidence="11">The sequence shown here is derived from an EMBL/GenBank/DDBJ whole genome shotgun (WGS) entry which is preliminary data.</text>
</comment>
<proteinExistence type="predicted"/>
<feature type="transmembrane region" description="Helical" evidence="9">
    <location>
        <begin position="69"/>
        <end position="91"/>
    </location>
</feature>
<evidence type="ECO:0000256" key="9">
    <source>
        <dbReference type="SAM" id="Phobius"/>
    </source>
</evidence>
<dbReference type="GO" id="GO:0005886">
    <property type="term" value="C:plasma membrane"/>
    <property type="evidence" value="ECO:0007669"/>
    <property type="project" value="UniProtKB-SubCell"/>
</dbReference>
<dbReference type="Gene3D" id="1.20.1070.10">
    <property type="entry name" value="Rhodopsin 7-helix transmembrane proteins"/>
    <property type="match status" value="1"/>
</dbReference>
<evidence type="ECO:0000256" key="7">
    <source>
        <dbReference type="ARBA" id="ARBA00023170"/>
    </source>
</evidence>
<feature type="transmembrane region" description="Helical" evidence="9">
    <location>
        <begin position="36"/>
        <end position="57"/>
    </location>
</feature>
<feature type="transmembrane region" description="Helical" evidence="9">
    <location>
        <begin position="111"/>
        <end position="129"/>
    </location>
</feature>
<accession>A0A816LH18</accession>
<dbReference type="PROSITE" id="PS50262">
    <property type="entry name" value="G_PROTEIN_RECEP_F1_2"/>
    <property type="match status" value="1"/>
</dbReference>
<reference evidence="11" key="1">
    <citation type="submission" date="2021-02" db="EMBL/GenBank/DDBJ databases">
        <authorList>
            <person name="Nowell W R."/>
        </authorList>
    </citation>
    <scope>NUCLEOTIDE SEQUENCE</scope>
</reference>
<evidence type="ECO:0000256" key="3">
    <source>
        <dbReference type="ARBA" id="ARBA00022692"/>
    </source>
</evidence>
<dbReference type="Proteomes" id="UP000663887">
    <property type="component" value="Unassembled WGS sequence"/>
</dbReference>
<keyword evidence="3 9" id="KW-0812">Transmembrane</keyword>
<gene>
    <name evidence="12" type="ORF">UXM345_LOCUS11652</name>
    <name evidence="11" type="ORF">XDN619_LOCUS103</name>
</gene>
<evidence type="ECO:0000256" key="4">
    <source>
        <dbReference type="ARBA" id="ARBA00022989"/>
    </source>
</evidence>
<keyword evidence="8" id="KW-0807">Transducer</keyword>
<evidence type="ECO:0000313" key="12">
    <source>
        <dbReference type="EMBL" id="CAF3921480.1"/>
    </source>
</evidence>
<dbReference type="EMBL" id="CAJNRG010000005">
    <property type="protein sequence ID" value="CAF1936538.1"/>
    <property type="molecule type" value="Genomic_DNA"/>
</dbReference>
<name>A0A816LH18_9BILA</name>
<keyword evidence="4 9" id="KW-1133">Transmembrane helix</keyword>
<dbReference type="GO" id="GO:0004930">
    <property type="term" value="F:G protein-coupled receptor activity"/>
    <property type="evidence" value="ECO:0007669"/>
    <property type="project" value="UniProtKB-KW"/>
</dbReference>
<keyword evidence="2" id="KW-1003">Cell membrane</keyword>
<sequence length="139" mass="15740">MLNNLSPKTNLSTSVNTDIPPLTQLESWHVLRIIDFYSVLIFVASTLLNGSLLFTLVRNRRLRRLSTNILLGGLLFADFIGSCFEVPLLALSLIHCRWIFNNIGCAFEGSVISYFIDCSNIYIFCLISIDRYNIVTAYP</sequence>
<comment type="subcellular location">
    <subcellularLocation>
        <location evidence="1">Cell membrane</location>
        <topology evidence="1">Multi-pass membrane protein</topology>
    </subcellularLocation>
</comment>
<evidence type="ECO:0000256" key="2">
    <source>
        <dbReference type="ARBA" id="ARBA00022475"/>
    </source>
</evidence>
<dbReference type="AlphaFoldDB" id="A0A816LH18"/>